<evidence type="ECO:0000256" key="1">
    <source>
        <dbReference type="ARBA" id="ARBA00004496"/>
    </source>
</evidence>
<proteinExistence type="inferred from homology"/>
<reference evidence="11" key="1">
    <citation type="submission" date="2015-06" db="EMBL/GenBank/DDBJ databases">
        <authorList>
            <person name="Hoefler B.C."/>
            <person name="Straight P.D."/>
        </authorList>
    </citation>
    <scope>NUCLEOTIDE SEQUENCE</scope>
</reference>
<dbReference type="FunFam" id="3.80.10.10:FF:000973">
    <property type="entry name" value="Tubulin-specific chaperone E"/>
    <property type="match status" value="1"/>
</dbReference>
<accession>A0A0K8WH96</accession>
<dbReference type="InterPro" id="IPR044079">
    <property type="entry name" value="Ubl_TBCE"/>
</dbReference>
<dbReference type="Gene3D" id="3.80.10.10">
    <property type="entry name" value="Ribonuclease Inhibitor"/>
    <property type="match status" value="2"/>
</dbReference>
<evidence type="ECO:0000256" key="8">
    <source>
        <dbReference type="ARBA" id="ARBA00026055"/>
    </source>
</evidence>
<dbReference type="InterPro" id="IPR036859">
    <property type="entry name" value="CAP-Gly_dom_sf"/>
</dbReference>
<keyword evidence="5" id="KW-0433">Leucine-rich repeat</keyword>
<dbReference type="PANTHER" id="PTHR46652:SF3">
    <property type="entry name" value="LEUCINE-RICH REPEAT-CONTAINING PROTEIN 9"/>
    <property type="match status" value="1"/>
</dbReference>
<dbReference type="Gene3D" id="3.10.20.90">
    <property type="entry name" value="Phosphatidylinositol 3-kinase Catalytic Subunit, Chain A, domain 1"/>
    <property type="match status" value="1"/>
</dbReference>
<dbReference type="OrthoDB" id="5273213at2759"/>
<dbReference type="InterPro" id="IPR000938">
    <property type="entry name" value="CAP-Gly_domain"/>
</dbReference>
<dbReference type="EMBL" id="GDHF01001786">
    <property type="protein sequence ID" value="JAI50528.1"/>
    <property type="molecule type" value="Transcribed_RNA"/>
</dbReference>
<dbReference type="PANTHER" id="PTHR46652">
    <property type="entry name" value="LEUCINE-RICH REPEAT AND IQ DOMAIN-CONTAINING PROTEIN 1-RELATED"/>
    <property type="match status" value="1"/>
</dbReference>
<feature type="non-terminal residue" evidence="11">
    <location>
        <position position="1"/>
    </location>
</feature>
<evidence type="ECO:0000256" key="6">
    <source>
        <dbReference type="ARBA" id="ARBA00022737"/>
    </source>
</evidence>
<dbReference type="PROSITE" id="PS50245">
    <property type="entry name" value="CAP_GLY_2"/>
    <property type="match status" value="1"/>
</dbReference>
<feature type="domain" description="CAP-Gly" evidence="10">
    <location>
        <begin position="87"/>
        <end position="131"/>
    </location>
</feature>
<dbReference type="AlphaFoldDB" id="A0A0K8WH96"/>
<comment type="subcellular location">
    <subcellularLocation>
        <location evidence="1">Cytoplasm</location>
    </subcellularLocation>
</comment>
<protein>
    <recommendedName>
        <fullName evidence="3">Tubulin-specific chaperone E</fullName>
    </recommendedName>
    <alternativeName>
        <fullName evidence="9">Tubulin-folding cofactor E</fullName>
    </alternativeName>
</protein>
<gene>
    <name evidence="11" type="primary">Tbce_7</name>
    <name evidence="11" type="ORF">c0_g1_i6</name>
</gene>
<dbReference type="InterPro" id="IPR032675">
    <property type="entry name" value="LRR_dom_sf"/>
</dbReference>
<evidence type="ECO:0000256" key="9">
    <source>
        <dbReference type="ARBA" id="ARBA00030180"/>
    </source>
</evidence>
<dbReference type="Pfam" id="PF01302">
    <property type="entry name" value="CAP_GLY"/>
    <property type="match status" value="1"/>
</dbReference>
<dbReference type="SUPFAM" id="SSF54236">
    <property type="entry name" value="Ubiquitin-like"/>
    <property type="match status" value="1"/>
</dbReference>
<evidence type="ECO:0000256" key="5">
    <source>
        <dbReference type="ARBA" id="ARBA00022614"/>
    </source>
</evidence>
<comment type="similarity">
    <text evidence="2">Belongs to the TBCE family.</text>
</comment>
<evidence type="ECO:0000259" key="10">
    <source>
        <dbReference type="PROSITE" id="PS50245"/>
    </source>
</evidence>
<evidence type="ECO:0000256" key="3">
    <source>
        <dbReference type="ARBA" id="ARBA00015004"/>
    </source>
</evidence>
<sequence length="583" mass="67254">SLSEVIYLRYRENKIKNKYNFFRRVQDFGKQQFEKSTNCAEEWSIRGRVPRTTFSAMVGIIDDTCLHYPIGTRIKVGENYGTVRYVGEVMGYNGLWLGVEWDDPQRGKHNGCVNGRHYFHTQYPNAGSFVRPGKVGPFESLEDAARERYLDYSAESSLDLSLIREAQQKMQASFFEVVGMDKIARKQSKFEQLSEVSVDNCPINEAGYLKDFQVLTTLNISSTLVWNWKIVADICKQVPTLMDLNLSCNRLVLPTDAQIKELEPTFRNLKCINLRNCGYNDWAKVIQTAKLWPQIEVLALQENPLTELAEINSNEVFKSLRELDLHRTKIMDFDQVCKLGNIKTLKTLNLMENGIEEIKLPDCEPNAKLQIFVALEQLNLLYNPIWNEAETFNELDKLPSLKRLNKTPHLKSDFDEMFSKAVGMITNLEMLNKIDVTAEARRDASYDIWKRYAMEWLQAADKPELLQDFYKKHRSYAAIIQKYGSPAEFVVRPNIKQSNLIKIRVLNQQTGEIWEKRVPRMITVQTLQGLVAKHFQTIMNANGSLPQLTYIDAKYPELMVPMDNSAKTLDFYSVQDGDTVIVK</sequence>
<comment type="subunit">
    <text evidence="8">Supercomplex made of cofactors A to E. Cofactors A and D function by capturing and stabilizing tubulin in a quasi-native conformation. Cofactor E binds to the cofactor D-tubulin complex; interaction with cofactor C then causes the release of tubulin polypeptides that are committed to the native state.</text>
</comment>
<dbReference type="FunFam" id="2.30.30.190:FF:000016">
    <property type="entry name" value="Tubulin-folding cofactor E"/>
    <property type="match status" value="1"/>
</dbReference>
<dbReference type="InterPro" id="IPR050836">
    <property type="entry name" value="SDS22/Internalin_LRR"/>
</dbReference>
<dbReference type="PROSITE" id="PS00845">
    <property type="entry name" value="CAP_GLY_1"/>
    <property type="match status" value="1"/>
</dbReference>
<keyword evidence="6" id="KW-0677">Repeat</keyword>
<dbReference type="Gene3D" id="2.30.30.190">
    <property type="entry name" value="CAP Gly-rich-like domain"/>
    <property type="match status" value="1"/>
</dbReference>
<evidence type="ECO:0000313" key="11">
    <source>
        <dbReference type="EMBL" id="JAI50528.1"/>
    </source>
</evidence>
<organism evidence="11">
    <name type="scientific">Bactrocera latifrons</name>
    <name type="common">Malaysian fruit fly</name>
    <name type="synonym">Chaetodacus latifrons</name>
    <dbReference type="NCBI Taxonomy" id="174628"/>
    <lineage>
        <taxon>Eukaryota</taxon>
        <taxon>Metazoa</taxon>
        <taxon>Ecdysozoa</taxon>
        <taxon>Arthropoda</taxon>
        <taxon>Hexapoda</taxon>
        <taxon>Insecta</taxon>
        <taxon>Pterygota</taxon>
        <taxon>Neoptera</taxon>
        <taxon>Endopterygota</taxon>
        <taxon>Diptera</taxon>
        <taxon>Brachycera</taxon>
        <taxon>Muscomorpha</taxon>
        <taxon>Tephritoidea</taxon>
        <taxon>Tephritidae</taxon>
        <taxon>Bactrocera</taxon>
        <taxon>Bactrocera</taxon>
    </lineage>
</organism>
<dbReference type="CDD" id="cd17044">
    <property type="entry name" value="Ubl_TBCE"/>
    <property type="match status" value="1"/>
</dbReference>
<dbReference type="SUPFAM" id="SSF74924">
    <property type="entry name" value="Cap-Gly domain"/>
    <property type="match status" value="1"/>
</dbReference>
<dbReference type="SMART" id="SM01052">
    <property type="entry name" value="CAP_GLY"/>
    <property type="match status" value="1"/>
</dbReference>
<dbReference type="GO" id="GO:0005737">
    <property type="term" value="C:cytoplasm"/>
    <property type="evidence" value="ECO:0007669"/>
    <property type="project" value="UniProtKB-SubCell"/>
</dbReference>
<dbReference type="SUPFAM" id="SSF52058">
    <property type="entry name" value="L domain-like"/>
    <property type="match status" value="1"/>
</dbReference>
<name>A0A0K8WH96_BACLA</name>
<evidence type="ECO:0000256" key="4">
    <source>
        <dbReference type="ARBA" id="ARBA00022490"/>
    </source>
</evidence>
<keyword evidence="4" id="KW-0963">Cytoplasm</keyword>
<evidence type="ECO:0000256" key="2">
    <source>
        <dbReference type="ARBA" id="ARBA00006286"/>
    </source>
</evidence>
<keyword evidence="7" id="KW-0143">Chaperone</keyword>
<evidence type="ECO:0000256" key="7">
    <source>
        <dbReference type="ARBA" id="ARBA00023186"/>
    </source>
</evidence>
<dbReference type="InterPro" id="IPR029071">
    <property type="entry name" value="Ubiquitin-like_domsf"/>
</dbReference>